<dbReference type="Pfam" id="PF00266">
    <property type="entry name" value="Aminotran_5"/>
    <property type="match status" value="1"/>
</dbReference>
<dbReference type="InterPro" id="IPR015421">
    <property type="entry name" value="PyrdxlP-dep_Trfase_major"/>
</dbReference>
<proteinExistence type="predicted"/>
<dbReference type="InterPro" id="IPR015424">
    <property type="entry name" value="PyrdxlP-dep_Trfase"/>
</dbReference>
<feature type="domain" description="Aminotransferase class V" evidence="2">
    <location>
        <begin position="85"/>
        <end position="367"/>
    </location>
</feature>
<sequence>MFLNRDTAHASSLKNAPDNEEFWGEVRKTMEPMYTHTQLVNTRRGSSPLEVRDRVRSLVDLSLSYELDEYEPFRDLKESGSSLMIRQMLADYFGGGADEIALTRNAMEGIATVLNGVTLKPGDEVIATKYCYDSNLAILRQRVERDGIVLKLVDLPFGRGSDAEFVKAFSDAITERTRLITFPHVVVRTGQVLPVKALAELARAKGIFSFVDGAHSAGHICFRLDELGCDAFATCLHKWMYGPRGTGFLYVRRDKIADVWPMWASWSNKPADSIEKFEEVGSVFKALPASIPDALAFNLQIGQEEKAARLRYMRNRWMIPLSRHEKVTMLTDIDAEPGTGFGAFVLDGIDHGQFAKALLDEFKINVLSFAMDEDPSLKGIHVSPGLSNSLEEIDRFVEAAHIVLGRGGQKVTQV</sequence>
<dbReference type="InterPro" id="IPR000192">
    <property type="entry name" value="Aminotrans_V_dom"/>
</dbReference>
<dbReference type="EMBL" id="UFSM01000002">
    <property type="protein sequence ID" value="SUY28382.1"/>
    <property type="molecule type" value="Genomic_DNA"/>
</dbReference>
<evidence type="ECO:0000313" key="3">
    <source>
        <dbReference type="EMBL" id="SUY28382.1"/>
    </source>
</evidence>
<dbReference type="InterPro" id="IPR015422">
    <property type="entry name" value="PyrdxlP-dep_Trfase_small"/>
</dbReference>
<keyword evidence="3" id="KW-0413">Isomerase</keyword>
<dbReference type="RefSeq" id="WP_165916134.1">
    <property type="nucleotide sequence ID" value="NZ_BAAAVY010000009.1"/>
</dbReference>
<organism evidence="3 4">
    <name type="scientific">Aminobacter aminovorans</name>
    <name type="common">Chelatobacter heintzii</name>
    <dbReference type="NCBI Taxonomy" id="83263"/>
    <lineage>
        <taxon>Bacteria</taxon>
        <taxon>Pseudomonadati</taxon>
        <taxon>Pseudomonadota</taxon>
        <taxon>Alphaproteobacteria</taxon>
        <taxon>Hyphomicrobiales</taxon>
        <taxon>Phyllobacteriaceae</taxon>
        <taxon>Aminobacter</taxon>
    </lineage>
</organism>
<dbReference type="PANTHER" id="PTHR43092">
    <property type="entry name" value="L-CYSTEINE DESULFHYDRASE"/>
    <property type="match status" value="1"/>
</dbReference>
<dbReference type="Proteomes" id="UP000254701">
    <property type="component" value="Unassembled WGS sequence"/>
</dbReference>
<keyword evidence="1" id="KW-0663">Pyridoxal phosphate</keyword>
<dbReference type="Gene3D" id="3.40.640.10">
    <property type="entry name" value="Type I PLP-dependent aspartate aminotransferase-like (Major domain)"/>
    <property type="match status" value="1"/>
</dbReference>
<dbReference type="Gene3D" id="3.90.1150.10">
    <property type="entry name" value="Aspartate Aminotransferase, domain 1"/>
    <property type="match status" value="1"/>
</dbReference>
<dbReference type="PANTHER" id="PTHR43092:SF6">
    <property type="entry name" value="BLR1280 PROTEIN"/>
    <property type="match status" value="1"/>
</dbReference>
<evidence type="ECO:0000259" key="2">
    <source>
        <dbReference type="Pfam" id="PF00266"/>
    </source>
</evidence>
<evidence type="ECO:0000313" key="4">
    <source>
        <dbReference type="Proteomes" id="UP000254701"/>
    </source>
</evidence>
<dbReference type="EC" id="5.1.1.17" evidence="3"/>
<evidence type="ECO:0000256" key="1">
    <source>
        <dbReference type="ARBA" id="ARBA00022898"/>
    </source>
</evidence>
<dbReference type="SUPFAM" id="SSF53383">
    <property type="entry name" value="PLP-dependent transferases"/>
    <property type="match status" value="1"/>
</dbReference>
<gene>
    <name evidence="3" type="primary">cefD</name>
    <name evidence="3" type="ORF">NCTC10684_05118</name>
</gene>
<name>A0A381IJW7_AMIAI</name>
<accession>A0A381IJW7</accession>
<dbReference type="AlphaFoldDB" id="A0A381IJW7"/>
<dbReference type="GO" id="GO:0045439">
    <property type="term" value="F:isopenicillin-N epimerase activity"/>
    <property type="evidence" value="ECO:0007669"/>
    <property type="project" value="UniProtKB-EC"/>
</dbReference>
<reference evidence="3 4" key="1">
    <citation type="submission" date="2018-06" db="EMBL/GenBank/DDBJ databases">
        <authorList>
            <consortium name="Pathogen Informatics"/>
            <person name="Doyle S."/>
        </authorList>
    </citation>
    <scope>NUCLEOTIDE SEQUENCE [LARGE SCALE GENOMIC DNA]</scope>
    <source>
        <strain evidence="3 4">NCTC10684</strain>
    </source>
</reference>
<protein>
    <submittedName>
        <fullName evidence="3">Isopenicillin N epimerase</fullName>
        <ecNumber evidence="3">5.1.1.17</ecNumber>
    </submittedName>
</protein>